<dbReference type="AlphaFoldDB" id="A0A9X2P5Y4"/>
<dbReference type="EMBL" id="JANSUY010000001">
    <property type="protein sequence ID" value="MCR9014127.1"/>
    <property type="molecule type" value="Genomic_DNA"/>
</dbReference>
<dbReference type="Proteomes" id="UP001142175">
    <property type="component" value="Unassembled WGS sequence"/>
</dbReference>
<proteinExistence type="predicted"/>
<accession>A0A9X2P5Y4</accession>
<keyword evidence="1" id="KW-0004">4Fe-4S</keyword>
<evidence type="ECO:0000256" key="2">
    <source>
        <dbReference type="ARBA" id="ARBA00022723"/>
    </source>
</evidence>
<feature type="signal peptide" evidence="6">
    <location>
        <begin position="1"/>
        <end position="22"/>
    </location>
</feature>
<keyword evidence="5" id="KW-0411">Iron-sulfur</keyword>
<name>A0A9X2P5Y4_9BACT</name>
<gene>
    <name evidence="7" type="ORF">NU887_03710</name>
</gene>
<dbReference type="Gene3D" id="3.50.50.60">
    <property type="entry name" value="FAD/NAD(P)-binding domain"/>
    <property type="match status" value="1"/>
</dbReference>
<evidence type="ECO:0000256" key="3">
    <source>
        <dbReference type="ARBA" id="ARBA00023002"/>
    </source>
</evidence>
<evidence type="ECO:0000313" key="8">
    <source>
        <dbReference type="Proteomes" id="UP001142175"/>
    </source>
</evidence>
<dbReference type="Pfam" id="PF12831">
    <property type="entry name" value="FAD_oxidored"/>
    <property type="match status" value="1"/>
</dbReference>
<dbReference type="PROSITE" id="PS51257">
    <property type="entry name" value="PROKAR_LIPOPROTEIN"/>
    <property type="match status" value="1"/>
</dbReference>
<dbReference type="SUPFAM" id="SSF51905">
    <property type="entry name" value="FAD/NAD(P)-binding domain"/>
    <property type="match status" value="1"/>
</dbReference>
<dbReference type="InterPro" id="IPR036188">
    <property type="entry name" value="FAD/NAD-bd_sf"/>
</dbReference>
<evidence type="ECO:0000256" key="4">
    <source>
        <dbReference type="ARBA" id="ARBA00023004"/>
    </source>
</evidence>
<keyword evidence="8" id="KW-1185">Reference proteome</keyword>
<keyword evidence="4" id="KW-0408">Iron</keyword>
<dbReference type="InterPro" id="IPR039650">
    <property type="entry name" value="HdrA-like"/>
</dbReference>
<dbReference type="RefSeq" id="WP_258422000.1">
    <property type="nucleotide sequence ID" value="NZ_JANSUY010000001.1"/>
</dbReference>
<evidence type="ECO:0000256" key="1">
    <source>
        <dbReference type="ARBA" id="ARBA00022485"/>
    </source>
</evidence>
<dbReference type="PANTHER" id="PTHR43498:SF1">
    <property type="entry name" value="COB--COM HETERODISULFIDE REDUCTASE IRON-SULFUR SUBUNIT A"/>
    <property type="match status" value="1"/>
</dbReference>
<keyword evidence="2" id="KW-0479">Metal-binding</keyword>
<organism evidence="7 8">
    <name type="scientific">Aquiflexum gelatinilyticum</name>
    <dbReference type="NCBI Taxonomy" id="2961943"/>
    <lineage>
        <taxon>Bacteria</taxon>
        <taxon>Pseudomonadati</taxon>
        <taxon>Bacteroidota</taxon>
        <taxon>Cytophagia</taxon>
        <taxon>Cytophagales</taxon>
        <taxon>Cyclobacteriaceae</taxon>
        <taxon>Aquiflexum</taxon>
    </lineage>
</organism>
<dbReference type="GO" id="GO:0051539">
    <property type="term" value="F:4 iron, 4 sulfur cluster binding"/>
    <property type="evidence" value="ECO:0007669"/>
    <property type="project" value="UniProtKB-KW"/>
</dbReference>
<reference evidence="7" key="1">
    <citation type="submission" date="2022-08" db="EMBL/GenBank/DDBJ databases">
        <authorList>
            <person name="Zhang D."/>
        </authorList>
    </citation>
    <scope>NUCLEOTIDE SEQUENCE</scope>
    <source>
        <strain evidence="7">XJ19-11</strain>
    </source>
</reference>
<comment type="caution">
    <text evidence="7">The sequence shown here is derived from an EMBL/GenBank/DDBJ whole genome shotgun (WGS) entry which is preliminary data.</text>
</comment>
<dbReference type="PANTHER" id="PTHR43498">
    <property type="entry name" value="FERREDOXIN:COB-COM HETERODISULFIDE REDUCTASE SUBUNIT A"/>
    <property type="match status" value="1"/>
</dbReference>
<feature type="chain" id="PRO_5040820665" evidence="6">
    <location>
        <begin position="23"/>
        <end position="553"/>
    </location>
</feature>
<keyword evidence="6" id="KW-0732">Signal</keyword>
<evidence type="ECO:0000256" key="6">
    <source>
        <dbReference type="SAM" id="SignalP"/>
    </source>
</evidence>
<dbReference type="GO" id="GO:0016491">
    <property type="term" value="F:oxidoreductase activity"/>
    <property type="evidence" value="ECO:0007669"/>
    <property type="project" value="UniProtKB-KW"/>
</dbReference>
<evidence type="ECO:0000256" key="5">
    <source>
        <dbReference type="ARBA" id="ARBA00023014"/>
    </source>
</evidence>
<sequence length="553" mass="62327">MSKTLNLLIAILLIVFSGCKSENDSSYEADLIIYGGTSAGITAAVQAKKMGKTVIVVSPDIHLGGLSAGGLGFTDTGDKSVIGGLSREFYHRVYMHYQNDSAWKWQKREDYGNKGQGTPAIDGNARTMWIFEPHVAEMVFEDFVREHEITVLRDEWLDRETGVVKEKGKIISFKTLSEKTFKGKVFIDATYEGDLMAAAGVSYHVGRESNETYGETWNGVQVGVFQHRHYFKEPVSPYVIPDDPNSGLLPEISDFPPGKNGEGDQRLQAYNFRMALSQHPDNRVPFPKPENYDPKRYELLARVFESGWDETFDKFDDIPNLKTDTNNHGPFSTDYIGKNYSYPEASYEERKMMIKEHEDYQKGLMYFLANDQKVPAKVKEEISKWGLAKDEFMDNGNWPHQIYVREARRMIGDYVMTEHDVLGRKEVPKSVGMGSYSLDSHNVQRFVTEEGFVQNEGDIGVHPENPYSISYGTIVPKKQECENLLVPVCVSSSHTAFGSIRMEPVFMILGQSAATAAALAIDGNMAVQDLTYEKIQARLKADGQVMVLEERLK</sequence>
<keyword evidence="3" id="KW-0560">Oxidoreductase</keyword>
<protein>
    <submittedName>
        <fullName evidence="7">FAD-dependent oxidoreductase</fullName>
    </submittedName>
</protein>
<dbReference type="GO" id="GO:0046872">
    <property type="term" value="F:metal ion binding"/>
    <property type="evidence" value="ECO:0007669"/>
    <property type="project" value="UniProtKB-KW"/>
</dbReference>
<evidence type="ECO:0000313" key="7">
    <source>
        <dbReference type="EMBL" id="MCR9014127.1"/>
    </source>
</evidence>